<dbReference type="GO" id="GO:0016020">
    <property type="term" value="C:membrane"/>
    <property type="evidence" value="ECO:0007669"/>
    <property type="project" value="UniProtKB-SubCell"/>
</dbReference>
<evidence type="ECO:0000256" key="6">
    <source>
        <dbReference type="ARBA" id="ARBA00023136"/>
    </source>
</evidence>
<dbReference type="InterPro" id="IPR000073">
    <property type="entry name" value="AB_hydrolase_1"/>
</dbReference>
<dbReference type="InterPro" id="IPR029058">
    <property type="entry name" value="AB_hydrolase_fold"/>
</dbReference>
<dbReference type="GO" id="GO:0005783">
    <property type="term" value="C:endoplasmic reticulum"/>
    <property type="evidence" value="ECO:0007669"/>
    <property type="project" value="UniProtKB-SubCell"/>
</dbReference>
<dbReference type="EMBL" id="KZ613495">
    <property type="protein sequence ID" value="PMD18276.1"/>
    <property type="molecule type" value="Genomic_DNA"/>
</dbReference>
<dbReference type="Proteomes" id="UP000235672">
    <property type="component" value="Unassembled WGS sequence"/>
</dbReference>
<dbReference type="Gene3D" id="3.40.50.1820">
    <property type="entry name" value="alpha/beta hydrolase"/>
    <property type="match status" value="1"/>
</dbReference>
<keyword evidence="9" id="KW-1185">Reference proteome</keyword>
<dbReference type="AlphaFoldDB" id="A0A2J6PWH5"/>
<evidence type="ECO:0000256" key="5">
    <source>
        <dbReference type="ARBA" id="ARBA00023128"/>
    </source>
</evidence>
<dbReference type="OrthoDB" id="5427984at2759"/>
<dbReference type="PANTHER" id="PTHR48182">
    <property type="entry name" value="PROTEIN SERAC1"/>
    <property type="match status" value="1"/>
</dbReference>
<reference evidence="8 9" key="1">
    <citation type="submission" date="2016-05" db="EMBL/GenBank/DDBJ databases">
        <title>A degradative enzymes factory behind the ericoid mycorrhizal symbiosis.</title>
        <authorList>
            <consortium name="DOE Joint Genome Institute"/>
            <person name="Martino E."/>
            <person name="Morin E."/>
            <person name="Grelet G."/>
            <person name="Kuo A."/>
            <person name="Kohler A."/>
            <person name="Daghino S."/>
            <person name="Barry K."/>
            <person name="Choi C."/>
            <person name="Cichocki N."/>
            <person name="Clum A."/>
            <person name="Copeland A."/>
            <person name="Hainaut M."/>
            <person name="Haridas S."/>
            <person name="Labutti K."/>
            <person name="Lindquist E."/>
            <person name="Lipzen A."/>
            <person name="Khouja H.-R."/>
            <person name="Murat C."/>
            <person name="Ohm R."/>
            <person name="Olson A."/>
            <person name="Spatafora J."/>
            <person name="Veneault-Fourrey C."/>
            <person name="Henrissat B."/>
            <person name="Grigoriev I."/>
            <person name="Martin F."/>
            <person name="Perotto S."/>
        </authorList>
    </citation>
    <scope>NUCLEOTIDE SEQUENCE [LARGE SCALE GENOMIC DNA]</scope>
    <source>
        <strain evidence="8 9">UAMH 7357</strain>
    </source>
</reference>
<sequence>MSSRRSGWKLRRLFASKNKPNKEHEDFPSGFEQWYPEGTETPQPHDADIIFAHGLTGNRNTTFTHRLEDVPWPKTVLPLSIPSARLLTFGYDAHPGRAGHRTSHNKLRDHAQNFVHELSTRRRDSSTLTKPIIFVGHSMGGLLIKAALTFASDAGRSSSEYAIVSSTIGIIFMGTPHGGSWHADWSSIPVHVFRPFKDINMSLIQVLQSNDEYLKHLQESFRMLRDCLRNEGQKIDVWSIYEELPLSIPIVNTSTMIVTPESARLLEGHDISIHKDHVEMVRFRGQVE</sequence>
<protein>
    <recommendedName>
        <fullName evidence="7">AB hydrolase-1 domain-containing protein</fullName>
    </recommendedName>
</protein>
<accession>A0A2J6PWH5</accession>
<feature type="domain" description="AB hydrolase-1" evidence="7">
    <location>
        <begin position="49"/>
        <end position="179"/>
    </location>
</feature>
<name>A0A2J6PWH5_9HELO</name>
<dbReference type="PANTHER" id="PTHR48182:SF2">
    <property type="entry name" value="PROTEIN SERAC1"/>
    <property type="match status" value="1"/>
</dbReference>
<evidence type="ECO:0000256" key="1">
    <source>
        <dbReference type="ARBA" id="ARBA00004173"/>
    </source>
</evidence>
<dbReference type="Pfam" id="PF12697">
    <property type="entry name" value="Abhydrolase_6"/>
    <property type="match status" value="1"/>
</dbReference>
<feature type="non-terminal residue" evidence="8">
    <location>
        <position position="288"/>
    </location>
</feature>
<evidence type="ECO:0000256" key="3">
    <source>
        <dbReference type="ARBA" id="ARBA00004370"/>
    </source>
</evidence>
<dbReference type="GO" id="GO:0005739">
    <property type="term" value="C:mitochondrion"/>
    <property type="evidence" value="ECO:0007669"/>
    <property type="project" value="UniProtKB-SubCell"/>
</dbReference>
<keyword evidence="5" id="KW-0496">Mitochondrion</keyword>
<evidence type="ECO:0000259" key="7">
    <source>
        <dbReference type="Pfam" id="PF12697"/>
    </source>
</evidence>
<evidence type="ECO:0000313" key="8">
    <source>
        <dbReference type="EMBL" id="PMD18276.1"/>
    </source>
</evidence>
<evidence type="ECO:0000313" key="9">
    <source>
        <dbReference type="Proteomes" id="UP000235672"/>
    </source>
</evidence>
<evidence type="ECO:0000256" key="2">
    <source>
        <dbReference type="ARBA" id="ARBA00004240"/>
    </source>
</evidence>
<dbReference type="SUPFAM" id="SSF53474">
    <property type="entry name" value="alpha/beta-Hydrolases"/>
    <property type="match status" value="1"/>
</dbReference>
<comment type="subcellular location">
    <subcellularLocation>
        <location evidence="2">Endoplasmic reticulum</location>
    </subcellularLocation>
    <subcellularLocation>
        <location evidence="3">Membrane</location>
    </subcellularLocation>
    <subcellularLocation>
        <location evidence="1">Mitochondrion</location>
    </subcellularLocation>
</comment>
<keyword evidence="6" id="KW-0472">Membrane</keyword>
<dbReference type="InterPro" id="IPR052374">
    <property type="entry name" value="SERAC1"/>
</dbReference>
<proteinExistence type="predicted"/>
<gene>
    <name evidence="8" type="ORF">NA56DRAFT_577587</name>
</gene>
<organism evidence="8 9">
    <name type="scientific">Hyaloscypha hepaticicola</name>
    <dbReference type="NCBI Taxonomy" id="2082293"/>
    <lineage>
        <taxon>Eukaryota</taxon>
        <taxon>Fungi</taxon>
        <taxon>Dikarya</taxon>
        <taxon>Ascomycota</taxon>
        <taxon>Pezizomycotina</taxon>
        <taxon>Leotiomycetes</taxon>
        <taxon>Helotiales</taxon>
        <taxon>Hyaloscyphaceae</taxon>
        <taxon>Hyaloscypha</taxon>
    </lineage>
</organism>
<evidence type="ECO:0000256" key="4">
    <source>
        <dbReference type="ARBA" id="ARBA00022824"/>
    </source>
</evidence>
<keyword evidence="4" id="KW-0256">Endoplasmic reticulum</keyword>